<protein>
    <recommendedName>
        <fullName evidence="2">Histidine kinase/HSP90-like ATPase domain-containing protein</fullName>
    </recommendedName>
</protein>
<gene>
    <name evidence="3" type="ORF">GCM10009819_28250</name>
</gene>
<keyword evidence="1" id="KW-0472">Membrane</keyword>
<feature type="transmembrane region" description="Helical" evidence="1">
    <location>
        <begin position="117"/>
        <end position="139"/>
    </location>
</feature>
<dbReference type="Pfam" id="PF02518">
    <property type="entry name" value="HATPase_c"/>
    <property type="match status" value="1"/>
</dbReference>
<organism evidence="3 4">
    <name type="scientific">Agromyces tropicus</name>
    <dbReference type="NCBI Taxonomy" id="555371"/>
    <lineage>
        <taxon>Bacteria</taxon>
        <taxon>Bacillati</taxon>
        <taxon>Actinomycetota</taxon>
        <taxon>Actinomycetes</taxon>
        <taxon>Micrococcales</taxon>
        <taxon>Microbacteriaceae</taxon>
        <taxon>Agromyces</taxon>
    </lineage>
</organism>
<evidence type="ECO:0000256" key="1">
    <source>
        <dbReference type="SAM" id="Phobius"/>
    </source>
</evidence>
<feature type="transmembrane region" description="Helical" evidence="1">
    <location>
        <begin position="159"/>
        <end position="183"/>
    </location>
</feature>
<comment type="caution">
    <text evidence="3">The sequence shown here is derived from an EMBL/GenBank/DDBJ whole genome shotgun (WGS) entry which is preliminary data.</text>
</comment>
<accession>A0ABP5G7H0</accession>
<dbReference type="SUPFAM" id="SSF55874">
    <property type="entry name" value="ATPase domain of HSP90 chaperone/DNA topoisomerase II/histidine kinase"/>
    <property type="match status" value="1"/>
</dbReference>
<dbReference type="InterPro" id="IPR003594">
    <property type="entry name" value="HATPase_dom"/>
</dbReference>
<dbReference type="Gene3D" id="3.30.565.10">
    <property type="entry name" value="Histidine kinase-like ATPase, C-terminal domain"/>
    <property type="match status" value="1"/>
</dbReference>
<feature type="transmembrane region" description="Helical" evidence="1">
    <location>
        <begin position="84"/>
        <end position="105"/>
    </location>
</feature>
<name>A0ABP5G7H0_9MICO</name>
<dbReference type="InterPro" id="IPR036890">
    <property type="entry name" value="HATPase_C_sf"/>
</dbReference>
<evidence type="ECO:0000259" key="2">
    <source>
        <dbReference type="Pfam" id="PF02518"/>
    </source>
</evidence>
<evidence type="ECO:0000313" key="4">
    <source>
        <dbReference type="Proteomes" id="UP001501196"/>
    </source>
</evidence>
<keyword evidence="1" id="KW-0812">Transmembrane</keyword>
<dbReference type="Proteomes" id="UP001501196">
    <property type="component" value="Unassembled WGS sequence"/>
</dbReference>
<feature type="domain" description="Histidine kinase/HSP90-like ATPase" evidence="2">
    <location>
        <begin position="311"/>
        <end position="404"/>
    </location>
</feature>
<feature type="transmembrane region" description="Helical" evidence="1">
    <location>
        <begin position="59"/>
        <end position="78"/>
    </location>
</feature>
<evidence type="ECO:0000313" key="3">
    <source>
        <dbReference type="EMBL" id="GAA2040946.1"/>
    </source>
</evidence>
<dbReference type="EMBL" id="BAAAPW010000004">
    <property type="protein sequence ID" value="GAA2040946.1"/>
    <property type="molecule type" value="Genomic_DNA"/>
</dbReference>
<sequence length="410" mass="41960">MPAADWRASRLVPRRAAVSRAQVETVTGRALGAFGVVFGAQTVPTAIDQSQYLADGGGVAMMAVLYGSIAALAAATFTRVAVRAAALAFAGAYVLALLAWPFLVVDPVSMSGQTPWLYYLCTVATTAAVVALPVAPAAAYTTAVPAVYGVVRLSPSGGAAGPLLAVLDTMYAVILGVVVLVIITMLRQAAVAVDAAQEAALERYDAVARQHANEIERVKVDALVHDSVLTTLLTAAAAQTPAERALASRMAGDAVRRLDEAAIEVPGVDDRVSLGVLVRRLRAGVAGFSAPFLVRVADTAGVELPVEAVDALSSAAMQAMVNSVQHADEANGRVRRELEVSGVGAGGCVIRVIDNGSGFDPATVPASRLGLRVSIEERMSNEGGSARVESAPGAGTRVTLAWPAGVEGGA</sequence>
<keyword evidence="4" id="KW-1185">Reference proteome</keyword>
<keyword evidence="1" id="KW-1133">Transmembrane helix</keyword>
<reference evidence="4" key="1">
    <citation type="journal article" date="2019" name="Int. J. Syst. Evol. Microbiol.">
        <title>The Global Catalogue of Microorganisms (GCM) 10K type strain sequencing project: providing services to taxonomists for standard genome sequencing and annotation.</title>
        <authorList>
            <consortium name="The Broad Institute Genomics Platform"/>
            <consortium name="The Broad Institute Genome Sequencing Center for Infectious Disease"/>
            <person name="Wu L."/>
            <person name="Ma J."/>
        </authorList>
    </citation>
    <scope>NUCLEOTIDE SEQUENCE [LARGE SCALE GENOMIC DNA]</scope>
    <source>
        <strain evidence="4">JCM 15672</strain>
    </source>
</reference>
<dbReference type="RefSeq" id="WP_344375646.1">
    <property type="nucleotide sequence ID" value="NZ_BAAAPW010000004.1"/>
</dbReference>
<proteinExistence type="predicted"/>